<evidence type="ECO:0000313" key="2">
    <source>
        <dbReference type="Proteomes" id="UP001163046"/>
    </source>
</evidence>
<keyword evidence="2" id="KW-1185">Reference proteome</keyword>
<dbReference type="Proteomes" id="UP001163046">
    <property type="component" value="Unassembled WGS sequence"/>
</dbReference>
<evidence type="ECO:0000313" key="1">
    <source>
        <dbReference type="EMBL" id="KAJ7333508.1"/>
    </source>
</evidence>
<proteinExistence type="predicted"/>
<accession>A0A9X0CEW7</accession>
<dbReference type="EMBL" id="MU827786">
    <property type="protein sequence ID" value="KAJ7333508.1"/>
    <property type="molecule type" value="Genomic_DNA"/>
</dbReference>
<protein>
    <submittedName>
        <fullName evidence="1">Uncharacterized protein</fullName>
    </submittedName>
</protein>
<name>A0A9X0CEW7_9CNID</name>
<reference evidence="1" key="1">
    <citation type="submission" date="2023-01" db="EMBL/GenBank/DDBJ databases">
        <title>Genome assembly of the deep-sea coral Lophelia pertusa.</title>
        <authorList>
            <person name="Herrera S."/>
            <person name="Cordes E."/>
        </authorList>
    </citation>
    <scope>NUCLEOTIDE SEQUENCE</scope>
    <source>
        <strain evidence="1">USNM1676648</strain>
        <tissue evidence="1">Polyp</tissue>
    </source>
</reference>
<sequence length="65" mass="7870">MAEADEVKPDERALLCGWRSFRPKFLQRLNTPKWNDCHRSDSRWSHFTREEIQTEQHSDRHDNSS</sequence>
<organism evidence="1 2">
    <name type="scientific">Desmophyllum pertusum</name>
    <dbReference type="NCBI Taxonomy" id="174260"/>
    <lineage>
        <taxon>Eukaryota</taxon>
        <taxon>Metazoa</taxon>
        <taxon>Cnidaria</taxon>
        <taxon>Anthozoa</taxon>
        <taxon>Hexacorallia</taxon>
        <taxon>Scleractinia</taxon>
        <taxon>Caryophylliina</taxon>
        <taxon>Caryophylliidae</taxon>
        <taxon>Desmophyllum</taxon>
    </lineage>
</organism>
<dbReference type="AlphaFoldDB" id="A0A9X0CEW7"/>
<gene>
    <name evidence="1" type="ORF">OS493_017045</name>
</gene>
<comment type="caution">
    <text evidence="1">The sequence shown here is derived from an EMBL/GenBank/DDBJ whole genome shotgun (WGS) entry which is preliminary data.</text>
</comment>